<name>A0A177NB65_9GAMM</name>
<evidence type="ECO:0008006" key="3">
    <source>
        <dbReference type="Google" id="ProtNLM"/>
    </source>
</evidence>
<dbReference type="Pfam" id="PF13692">
    <property type="entry name" value="Glyco_trans_1_4"/>
    <property type="match status" value="1"/>
</dbReference>
<comment type="caution">
    <text evidence="1">The sequence shown here is derived from an EMBL/GenBank/DDBJ whole genome shotgun (WGS) entry which is preliminary data.</text>
</comment>
<dbReference type="AlphaFoldDB" id="A0A177NB65"/>
<dbReference type="Proteomes" id="UP000077857">
    <property type="component" value="Unassembled WGS sequence"/>
</dbReference>
<dbReference type="SUPFAM" id="SSF53756">
    <property type="entry name" value="UDP-Glycosyltransferase/glycogen phosphorylase"/>
    <property type="match status" value="1"/>
</dbReference>
<sequence>MDVPYMVNELGEASVTLYRERLLSQGVLICNNGLIPALQADSYDAVVFVLYVLATTKNIRAVRYWAPTAKLIIDSVDVQFGRYMSRARLTNQQSDIEFANKVKREEVATYRQADFVIVVSEQERQLLVPDLPDNKLAIIPNIHPMGEYIPIAARDKNVLMFVGWGQYEPNSDAVLYFANEILPLILEQAPQVRFKVIGEGYPEAVKNLHGGPIEILGHVPSMHPYLTESYISVAPLRYGSGVKGKIGEALSYGLPVVTTSIGLEGFGLTPGKEILIGDTPQEFADHVLGLLNDPVRHAEIGISGRNFLEQNFSEAVVKIKINEVFQHIEQTPVPWLKLKGRVLFSRFYHALNRYVLWRFNKSH</sequence>
<dbReference type="CDD" id="cd03801">
    <property type="entry name" value="GT4_PimA-like"/>
    <property type="match status" value="1"/>
</dbReference>
<dbReference type="PANTHER" id="PTHR12526">
    <property type="entry name" value="GLYCOSYLTRANSFERASE"/>
    <property type="match status" value="1"/>
</dbReference>
<organism evidence="1 2">
    <name type="scientific">Methylomonas koyamae</name>
    <dbReference type="NCBI Taxonomy" id="702114"/>
    <lineage>
        <taxon>Bacteria</taxon>
        <taxon>Pseudomonadati</taxon>
        <taxon>Pseudomonadota</taxon>
        <taxon>Gammaproteobacteria</taxon>
        <taxon>Methylococcales</taxon>
        <taxon>Methylococcaceae</taxon>
        <taxon>Methylomonas</taxon>
    </lineage>
</organism>
<proteinExistence type="predicted"/>
<protein>
    <recommendedName>
        <fullName evidence="3">Glycosyltransferase</fullName>
    </recommendedName>
</protein>
<dbReference type="Gene3D" id="3.40.50.2000">
    <property type="entry name" value="Glycogen Phosphorylase B"/>
    <property type="match status" value="1"/>
</dbReference>
<accession>A0A177NB65</accession>
<reference evidence="1 2" key="1">
    <citation type="submission" date="2016-03" db="EMBL/GenBank/DDBJ databases">
        <authorList>
            <person name="Ploux O."/>
        </authorList>
    </citation>
    <scope>NUCLEOTIDE SEQUENCE [LARGE SCALE GENOMIC DNA]</scope>
    <source>
        <strain evidence="1 2">R-45378</strain>
    </source>
</reference>
<evidence type="ECO:0000313" key="2">
    <source>
        <dbReference type="Proteomes" id="UP000077857"/>
    </source>
</evidence>
<gene>
    <name evidence="1" type="ORF">A1507_14515</name>
</gene>
<dbReference type="EMBL" id="LUUJ01000084">
    <property type="protein sequence ID" value="OAI15115.1"/>
    <property type="molecule type" value="Genomic_DNA"/>
</dbReference>
<evidence type="ECO:0000313" key="1">
    <source>
        <dbReference type="EMBL" id="OAI15115.1"/>
    </source>
</evidence>